<evidence type="ECO:0000259" key="3">
    <source>
        <dbReference type="PROSITE" id="PS50977"/>
    </source>
</evidence>
<dbReference type="EMBL" id="LR134155">
    <property type="protein sequence ID" value="VEA73956.1"/>
    <property type="molecule type" value="Genomic_DNA"/>
</dbReference>
<dbReference type="SUPFAM" id="SSF46689">
    <property type="entry name" value="Homeodomain-like"/>
    <property type="match status" value="1"/>
</dbReference>
<proteinExistence type="predicted"/>
<evidence type="ECO:0000256" key="1">
    <source>
        <dbReference type="ARBA" id="ARBA00023125"/>
    </source>
</evidence>
<protein>
    <submittedName>
        <fullName evidence="4">Bacterial regulatory proteins, tetR family</fullName>
    </submittedName>
</protein>
<reference evidence="4 5" key="1">
    <citation type="submission" date="2018-12" db="EMBL/GenBank/DDBJ databases">
        <authorList>
            <consortium name="Pathogen Informatics"/>
        </authorList>
    </citation>
    <scope>NUCLEOTIDE SEQUENCE [LARGE SCALE GENOMIC DNA]</scope>
    <source>
        <strain evidence="4 5">NCTC9419</strain>
    </source>
</reference>
<evidence type="ECO:0000256" key="2">
    <source>
        <dbReference type="PROSITE-ProRule" id="PRU00335"/>
    </source>
</evidence>
<sequence>MGRQRSIDRDRVLDAAEEIIATQGASGLTIDSVAKAMGISKGGVQYCFAVRMR</sequence>
<evidence type="ECO:0000313" key="4">
    <source>
        <dbReference type="EMBL" id="VEA73956.1"/>
    </source>
</evidence>
<dbReference type="Pfam" id="PF00440">
    <property type="entry name" value="TetR_N"/>
    <property type="match status" value="1"/>
</dbReference>
<feature type="domain" description="HTH tetR-type" evidence="3">
    <location>
        <begin position="6"/>
        <end position="53"/>
    </location>
</feature>
<dbReference type="GO" id="GO:0003677">
    <property type="term" value="F:DNA binding"/>
    <property type="evidence" value="ECO:0007669"/>
    <property type="project" value="UniProtKB-UniRule"/>
</dbReference>
<dbReference type="InterPro" id="IPR001647">
    <property type="entry name" value="HTH_TetR"/>
</dbReference>
<gene>
    <name evidence="4" type="ORF">NCTC9419_05592</name>
</gene>
<feature type="DNA-binding region" description="H-T-H motif" evidence="2">
    <location>
        <begin position="29"/>
        <end position="48"/>
    </location>
</feature>
<organism evidence="4 5">
    <name type="scientific">Serratia rubidaea</name>
    <name type="common">Serratia marinorubra</name>
    <dbReference type="NCBI Taxonomy" id="61652"/>
    <lineage>
        <taxon>Bacteria</taxon>
        <taxon>Pseudomonadati</taxon>
        <taxon>Pseudomonadota</taxon>
        <taxon>Gammaproteobacteria</taxon>
        <taxon>Enterobacterales</taxon>
        <taxon>Yersiniaceae</taxon>
        <taxon>Serratia</taxon>
    </lineage>
</organism>
<name>A0A447QVA2_SERRU</name>
<dbReference type="Proteomes" id="UP000271603">
    <property type="component" value="Chromosome"/>
</dbReference>
<dbReference type="PROSITE" id="PS50977">
    <property type="entry name" value="HTH_TETR_2"/>
    <property type="match status" value="1"/>
</dbReference>
<evidence type="ECO:0000313" key="5">
    <source>
        <dbReference type="Proteomes" id="UP000271603"/>
    </source>
</evidence>
<keyword evidence="1 2" id="KW-0238">DNA-binding</keyword>
<accession>A0A447QVA2</accession>
<dbReference type="Gene3D" id="1.10.357.10">
    <property type="entry name" value="Tetracycline Repressor, domain 2"/>
    <property type="match status" value="1"/>
</dbReference>
<dbReference type="AlphaFoldDB" id="A0A447QVA2"/>
<dbReference type="InterPro" id="IPR009057">
    <property type="entry name" value="Homeodomain-like_sf"/>
</dbReference>